<protein>
    <submittedName>
        <fullName evidence="3">Energy-coupled thiamine transporter ThiT</fullName>
    </submittedName>
</protein>
<dbReference type="RefSeq" id="WP_125702523.1">
    <property type="nucleotide sequence ID" value="NZ_JBHTOO010000003.1"/>
</dbReference>
<evidence type="ECO:0000313" key="3">
    <source>
        <dbReference type="EMBL" id="MQS52252.1"/>
    </source>
</evidence>
<feature type="transmembrane region" description="Helical" evidence="1">
    <location>
        <begin position="115"/>
        <end position="141"/>
    </location>
</feature>
<proteinExistence type="predicted"/>
<dbReference type="InterPro" id="IPR012651">
    <property type="entry name" value="Thia_Transptr_ThiT"/>
</dbReference>
<keyword evidence="1" id="KW-0472">Membrane</keyword>
<dbReference type="Proteomes" id="UP000436655">
    <property type="component" value="Unassembled WGS sequence"/>
</dbReference>
<dbReference type="Pfam" id="PF09515">
    <property type="entry name" value="Thia_YuaJ"/>
    <property type="match status" value="1"/>
</dbReference>
<feature type="transmembrane region" description="Helical" evidence="1">
    <location>
        <begin position="85"/>
        <end position="103"/>
    </location>
</feature>
<dbReference type="GO" id="GO:0015234">
    <property type="term" value="F:thiamine transmembrane transporter activity"/>
    <property type="evidence" value="ECO:0007669"/>
    <property type="project" value="InterPro"/>
</dbReference>
<evidence type="ECO:0000313" key="4">
    <source>
        <dbReference type="Proteomes" id="UP000380386"/>
    </source>
</evidence>
<keyword evidence="5" id="KW-1185">Reference proteome</keyword>
<evidence type="ECO:0000313" key="2">
    <source>
        <dbReference type="EMBL" id="MQS44043.1"/>
    </source>
</evidence>
<reference evidence="4 5" key="1">
    <citation type="journal article" date="2019" name="Syst. Appl. Microbiol.">
        <title>Polyphasic characterization of two novel Lactobacillus spp. isolated from blown salami packages: Description of Lactobacillus halodurans sp. nov. and Lactobacillus salsicarnum sp. nov.</title>
        <authorList>
            <person name="Schuster J.A."/>
            <person name="Klingl A."/>
            <person name="Vogel R.F."/>
            <person name="Ehrmann M.A."/>
        </authorList>
    </citation>
    <scope>NUCLEOTIDE SEQUENCE [LARGE SCALE GENOMIC DNA]</scope>
    <source>
        <strain evidence="2 5">TMW 1.2098</strain>
        <strain evidence="3 4">TMW 1.2118</strain>
    </source>
</reference>
<name>A0A5P0ZGX6_9LACO</name>
<keyword evidence="1" id="KW-1133">Transmembrane helix</keyword>
<feature type="transmembrane region" description="Helical" evidence="1">
    <location>
        <begin position="153"/>
        <end position="178"/>
    </location>
</feature>
<dbReference type="EMBL" id="VDFM01000003">
    <property type="protein sequence ID" value="MQS52252.1"/>
    <property type="molecule type" value="Genomic_DNA"/>
</dbReference>
<dbReference type="EMBL" id="VDFN01000001">
    <property type="protein sequence ID" value="MQS44043.1"/>
    <property type="molecule type" value="Genomic_DNA"/>
</dbReference>
<dbReference type="AlphaFoldDB" id="A0A5P0ZGX6"/>
<dbReference type="Gene3D" id="1.10.1760.20">
    <property type="match status" value="1"/>
</dbReference>
<dbReference type="NCBIfam" id="TIGR02357">
    <property type="entry name" value="ECF_ThiT_YuaJ"/>
    <property type="match status" value="1"/>
</dbReference>
<accession>A0A5P0ZGX6</accession>
<feature type="transmembrane region" description="Helical" evidence="1">
    <location>
        <begin position="56"/>
        <end position="73"/>
    </location>
</feature>
<dbReference type="Proteomes" id="UP000380386">
    <property type="component" value="Unassembled WGS sequence"/>
</dbReference>
<evidence type="ECO:0000256" key="1">
    <source>
        <dbReference type="SAM" id="Phobius"/>
    </source>
</evidence>
<organism evidence="3 4">
    <name type="scientific">Companilactobacillus mishanensis</name>
    <dbReference type="NCBI Taxonomy" id="2486008"/>
    <lineage>
        <taxon>Bacteria</taxon>
        <taxon>Bacillati</taxon>
        <taxon>Bacillota</taxon>
        <taxon>Bacilli</taxon>
        <taxon>Lactobacillales</taxon>
        <taxon>Lactobacillaceae</taxon>
        <taxon>Companilactobacillus</taxon>
    </lineage>
</organism>
<keyword evidence="1" id="KW-0812">Transmembrane</keyword>
<comment type="caution">
    <text evidence="3">The sequence shown here is derived from an EMBL/GenBank/DDBJ whole genome shotgun (WGS) entry which is preliminary data.</text>
</comment>
<evidence type="ECO:0000313" key="5">
    <source>
        <dbReference type="Proteomes" id="UP000436655"/>
    </source>
</evidence>
<dbReference type="GO" id="GO:0005886">
    <property type="term" value="C:plasma membrane"/>
    <property type="evidence" value="ECO:0007669"/>
    <property type="project" value="InterPro"/>
</dbReference>
<gene>
    <name evidence="3" type="primary">thiT</name>
    <name evidence="3" type="ORF">FHL02_04370</name>
    <name evidence="2" type="ORF">FHL03_00940</name>
</gene>
<reference evidence="2" key="2">
    <citation type="submission" date="2019-05" db="EMBL/GenBank/DDBJ databases">
        <authorList>
            <person name="Schuster J.A."/>
            <person name="Ehrmann M.A."/>
        </authorList>
    </citation>
    <scope>NUCLEOTIDE SEQUENCE</scope>
    <source>
        <strain evidence="2">TMW 1.2098</strain>
    </source>
</reference>
<dbReference type="OrthoDB" id="9795813at2"/>
<sequence>MAKNQHLIVLTEGALITAAAQVLNFVPHSAGISSIQFQYGLIPMAIFALRRGLKPGLMAGLCWGLLDLILRGFSSGSFLNPLQGFIEYPVAFAAVGLIGLGSIKVKQVIKDGKNSIGWILLFSSIGFVIKYFCHFVAGGVFWGAFAPKTMNPWIYSLVINGGSFIANMIMLFVLLIVLHKLFDRLIIVR</sequence>